<dbReference type="FunFam" id="3.90.550.10:FF:000135">
    <property type="entry name" value="Cellulose synthase-like protein G3"/>
    <property type="match status" value="1"/>
</dbReference>
<evidence type="ECO:0000313" key="12">
    <source>
        <dbReference type="EMBL" id="KAL1569883.1"/>
    </source>
</evidence>
<evidence type="ECO:0000256" key="5">
    <source>
        <dbReference type="ARBA" id="ARBA00022989"/>
    </source>
</evidence>
<feature type="binding site" evidence="9">
    <location>
        <position position="128"/>
    </location>
    <ligand>
        <name>UDP-alpha-D-glucose</name>
        <dbReference type="ChEBI" id="CHEBI:58885"/>
    </ligand>
</feature>
<dbReference type="InterPro" id="IPR029044">
    <property type="entry name" value="Nucleotide-diphossugar_trans"/>
</dbReference>
<dbReference type="EMBL" id="JBEAFC010000001">
    <property type="protein sequence ID" value="KAL1569883.1"/>
    <property type="molecule type" value="Genomic_DNA"/>
</dbReference>
<feature type="transmembrane region" description="Helical" evidence="11">
    <location>
        <begin position="629"/>
        <end position="651"/>
    </location>
</feature>
<keyword evidence="4 11" id="KW-0812">Transmembrane</keyword>
<evidence type="ECO:0000256" key="9">
    <source>
        <dbReference type="PIRSR" id="PIRSR605150-2"/>
    </source>
</evidence>
<evidence type="ECO:0000256" key="4">
    <source>
        <dbReference type="ARBA" id="ARBA00022692"/>
    </source>
</evidence>
<dbReference type="GO" id="GO:0071555">
    <property type="term" value="P:cell wall organization"/>
    <property type="evidence" value="ECO:0007669"/>
    <property type="project" value="UniProtKB-KW"/>
</dbReference>
<organism evidence="12 13">
    <name type="scientific">Salvia divinorum</name>
    <name type="common">Maria pastora</name>
    <name type="synonym">Diviner's sage</name>
    <dbReference type="NCBI Taxonomy" id="28513"/>
    <lineage>
        <taxon>Eukaryota</taxon>
        <taxon>Viridiplantae</taxon>
        <taxon>Streptophyta</taxon>
        <taxon>Embryophyta</taxon>
        <taxon>Tracheophyta</taxon>
        <taxon>Spermatophyta</taxon>
        <taxon>Magnoliopsida</taxon>
        <taxon>eudicotyledons</taxon>
        <taxon>Gunneridae</taxon>
        <taxon>Pentapetalae</taxon>
        <taxon>asterids</taxon>
        <taxon>lamiids</taxon>
        <taxon>Lamiales</taxon>
        <taxon>Lamiaceae</taxon>
        <taxon>Nepetoideae</taxon>
        <taxon>Mentheae</taxon>
        <taxon>Salviinae</taxon>
        <taxon>Salvia</taxon>
        <taxon>Salvia subgen. Calosphace</taxon>
    </lineage>
</organism>
<dbReference type="Gene3D" id="3.90.550.10">
    <property type="entry name" value="Spore Coat Polysaccharide Biosynthesis Protein SpsA, Chain A"/>
    <property type="match status" value="1"/>
</dbReference>
<evidence type="ECO:0000256" key="7">
    <source>
        <dbReference type="ARBA" id="ARBA00023316"/>
    </source>
</evidence>
<feature type="binding site" evidence="9">
    <location>
        <position position="99"/>
    </location>
    <ligand>
        <name>UDP-alpha-D-glucose</name>
        <dbReference type="ChEBI" id="CHEBI:58885"/>
    </ligand>
</feature>
<reference evidence="12 13" key="1">
    <citation type="submission" date="2024-06" db="EMBL/GenBank/DDBJ databases">
        <title>A chromosome level genome sequence of Diviner's sage (Salvia divinorum).</title>
        <authorList>
            <person name="Ford S.A."/>
            <person name="Ro D.-K."/>
            <person name="Ness R.W."/>
            <person name="Phillips M.A."/>
        </authorList>
    </citation>
    <scope>NUCLEOTIDE SEQUENCE [LARGE SCALE GENOMIC DNA]</scope>
    <source>
        <strain evidence="12">SAF-2024a</strain>
        <tissue evidence="12">Leaf</tissue>
    </source>
</reference>
<dbReference type="GO" id="GO:0012505">
    <property type="term" value="C:endomembrane system"/>
    <property type="evidence" value="ECO:0007669"/>
    <property type="project" value="UniProtKB-SubCell"/>
</dbReference>
<evidence type="ECO:0000313" key="13">
    <source>
        <dbReference type="Proteomes" id="UP001567538"/>
    </source>
</evidence>
<feature type="transmembrane region" description="Helical" evidence="11">
    <location>
        <begin position="43"/>
        <end position="61"/>
    </location>
</feature>
<feature type="binding site" evidence="10">
    <location>
        <position position="285"/>
    </location>
    <ligand>
        <name>Mn(2+)</name>
        <dbReference type="ChEBI" id="CHEBI:29035"/>
    </ligand>
</feature>
<feature type="binding site" evidence="10">
    <location>
        <position position="261"/>
    </location>
    <ligand>
        <name>Mn(2+)</name>
        <dbReference type="ChEBI" id="CHEBI:29035"/>
    </ligand>
</feature>
<evidence type="ECO:0000256" key="3">
    <source>
        <dbReference type="ARBA" id="ARBA00022679"/>
    </source>
</evidence>
<evidence type="ECO:0000256" key="8">
    <source>
        <dbReference type="PIRSR" id="PIRSR605150-1"/>
    </source>
</evidence>
<dbReference type="Pfam" id="PF03552">
    <property type="entry name" value="Cellulose_synt"/>
    <property type="match status" value="2"/>
</dbReference>
<feature type="transmembrane region" description="Helical" evidence="11">
    <location>
        <begin position="663"/>
        <end position="681"/>
    </location>
</feature>
<keyword evidence="7" id="KW-0961">Cell wall biogenesis/degradation</keyword>
<name>A0ABD1IPR9_SALDI</name>
<keyword evidence="13" id="KW-1185">Reference proteome</keyword>
<sequence>MESRRAEWSRPLPRRIPNRVFALVYSAAILGLFYRHATTHGGFFISLWMVAADITLAFMWLNSQAFRINPVASHSHPFPENLIPPALDVFICTADASKEPPFTVAATALSALAYDYPPEKLSVYVSDDGASELTLFALLEAAQFGKVWLPFCKENRLMLRCPQAFFGSANVTFDSQTLKIKKLYDDMKRRVEDIIEKGYIGDEYKTKVFRRWGKNFTSLDHPAVVEVLLQSGEDIDVAGCSMPNLVYVSRQKRRRSDHHFKAGALNALLRVSAAMTNAPIILTLDCDMISNDPSTPHKIMCYFLDKSVSPNLGYVQFPVQLHGINKSDTYSSEMKRVYYINPEGMNGLVGPDYFGTGTFFNRRAFYGSPSSMIGPRDPRLGPYHLVKNDINDQAILELAHDVSTCDYEKDTNWGSKIGFRYGSLVEDYYTGYRLHCEGWKSVFCNPTRPAFLAEMPISLNDVVTQLKRWNVGLLEVAFSKHSPLTFGRRYIGSFMAHCYSYYAFGPFWSIPIMFYAFIPQITMLINISIFPKASDPWFFLNMFLFLGAYGQDLIEFISVGGNVRKWWNDQRMWLVRGLSSDLFGILEYISNQLGIGGRSFNVTNKVNDEEMRKRYDEGKFEFGISSPMFVPLSMAAIINLVAFLGGFLQFLKGRGLEEMLGQMIVTCIGVANSLPLYEAMVLRSDGGRIPTKIINISLVLASLLFLVISAIVNL</sequence>
<protein>
    <submittedName>
        <fullName evidence="12">Cellulose synthase-like protein G3</fullName>
    </submittedName>
</protein>
<evidence type="ECO:0000256" key="10">
    <source>
        <dbReference type="PIRSR" id="PIRSR605150-3"/>
    </source>
</evidence>
<comment type="subcellular location">
    <subcellularLocation>
        <location evidence="1">Endomembrane system</location>
        <topology evidence="1">Multi-pass membrane protein</topology>
    </subcellularLocation>
</comment>
<feature type="transmembrane region" description="Helical" evidence="11">
    <location>
        <begin position="693"/>
        <end position="712"/>
    </location>
</feature>
<feature type="active site" evidence="8">
    <location>
        <position position="128"/>
    </location>
</feature>
<dbReference type="Proteomes" id="UP001567538">
    <property type="component" value="Unassembled WGS sequence"/>
</dbReference>
<evidence type="ECO:0000256" key="1">
    <source>
        <dbReference type="ARBA" id="ARBA00004127"/>
    </source>
</evidence>
<feature type="active site" evidence="8">
    <location>
        <position position="427"/>
    </location>
</feature>
<feature type="binding site" evidence="9">
    <location>
        <position position="98"/>
    </location>
    <ligand>
        <name>UDP-alpha-D-glucose</name>
        <dbReference type="ChEBI" id="CHEBI:58885"/>
    </ligand>
</feature>
<dbReference type="PANTHER" id="PTHR13301">
    <property type="entry name" value="X-BOX TRANSCRIPTION FACTOR-RELATED"/>
    <property type="match status" value="1"/>
</dbReference>
<dbReference type="AlphaFoldDB" id="A0ABD1IPR9"/>
<proteinExistence type="predicted"/>
<dbReference type="GO" id="GO:0016757">
    <property type="term" value="F:glycosyltransferase activity"/>
    <property type="evidence" value="ECO:0007669"/>
    <property type="project" value="UniProtKB-KW"/>
</dbReference>
<feature type="transmembrane region" description="Helical" evidence="11">
    <location>
        <begin position="538"/>
        <end position="563"/>
    </location>
</feature>
<evidence type="ECO:0000256" key="2">
    <source>
        <dbReference type="ARBA" id="ARBA00022676"/>
    </source>
</evidence>
<keyword evidence="3" id="KW-0808">Transferase</keyword>
<keyword evidence="5 11" id="KW-1133">Transmembrane helix</keyword>
<evidence type="ECO:0000256" key="6">
    <source>
        <dbReference type="ARBA" id="ARBA00023136"/>
    </source>
</evidence>
<dbReference type="SUPFAM" id="SSF53448">
    <property type="entry name" value="Nucleotide-diphospho-sugar transferases"/>
    <property type="match status" value="1"/>
</dbReference>
<dbReference type="InterPro" id="IPR005150">
    <property type="entry name" value="Cellulose_synth"/>
</dbReference>
<evidence type="ECO:0000256" key="11">
    <source>
        <dbReference type="SAM" id="Phobius"/>
    </source>
</evidence>
<comment type="caution">
    <text evidence="12">The sequence shown here is derived from an EMBL/GenBank/DDBJ whole genome shotgun (WGS) entry which is preliminary data.</text>
</comment>
<gene>
    <name evidence="12" type="ORF">AAHA92_01303</name>
</gene>
<keyword evidence="6 11" id="KW-0472">Membrane</keyword>
<keyword evidence="2" id="KW-0328">Glycosyltransferase</keyword>
<feature type="transmembrane region" description="Helical" evidence="11">
    <location>
        <begin position="20"/>
        <end position="37"/>
    </location>
</feature>
<feature type="transmembrane region" description="Helical" evidence="11">
    <location>
        <begin position="498"/>
        <end position="518"/>
    </location>
</feature>
<accession>A0ABD1IPR9</accession>